<dbReference type="Proteomes" id="UP000002770">
    <property type="component" value="Unassembled WGS sequence"/>
</dbReference>
<dbReference type="RefSeq" id="WP_006869226.1">
    <property type="nucleotide sequence ID" value="NZ_JH413796.1"/>
</dbReference>
<dbReference type="Pfam" id="PF03886">
    <property type="entry name" value="ABC_trans_aux"/>
    <property type="match status" value="1"/>
</dbReference>
<dbReference type="eggNOG" id="COG3218">
    <property type="taxonomic scope" value="Bacteria"/>
</dbReference>
<accession>G9EJ79</accession>
<dbReference type="PROSITE" id="PS51257">
    <property type="entry name" value="PROKAR_LIPOPROTEIN"/>
    <property type="match status" value="1"/>
</dbReference>
<dbReference type="SUPFAM" id="SSF159594">
    <property type="entry name" value="XCC0632-like"/>
    <property type="match status" value="1"/>
</dbReference>
<dbReference type="InParanoid" id="G9EJ79"/>
<dbReference type="STRING" id="658187.LDG_5237"/>
<evidence type="ECO:0000259" key="1">
    <source>
        <dbReference type="Pfam" id="PF03886"/>
    </source>
</evidence>
<feature type="domain" description="ABC-type transport auxiliary lipoprotein component" evidence="1">
    <location>
        <begin position="30"/>
        <end position="187"/>
    </location>
</feature>
<proteinExistence type="predicted"/>
<organism evidence="2 3">
    <name type="scientific">Legionella drancourtii LLAP12</name>
    <dbReference type="NCBI Taxonomy" id="658187"/>
    <lineage>
        <taxon>Bacteria</taxon>
        <taxon>Pseudomonadati</taxon>
        <taxon>Pseudomonadota</taxon>
        <taxon>Gammaproteobacteria</taxon>
        <taxon>Legionellales</taxon>
        <taxon>Legionellaceae</taxon>
        <taxon>Legionella</taxon>
    </lineage>
</organism>
<sequence>MRILKGIGVSMSALTLIACSPVKIPVTNQYQLTEYSSKQLAKHPRHIALWVTAPEAVAGYQTEQMLYVNKPFQRAPFVKNAWTNPPGDMLYPLMVQSLQRTGFFYAVMSSVYSQGADYRLDTQLLSLEQNFLKKPSVIEFSAKVVLTKVADNKVIASKIISQQIPCPAETPYGGVVAANKATRQFTAIMSDFVVSHIGDGA</sequence>
<gene>
    <name evidence="2" type="ORF">LDG_5237</name>
</gene>
<evidence type="ECO:0000313" key="2">
    <source>
        <dbReference type="EMBL" id="EHL32645.1"/>
    </source>
</evidence>
<protein>
    <recommendedName>
        <fullName evidence="1">ABC-type transport auxiliary lipoprotein component domain-containing protein</fullName>
    </recommendedName>
</protein>
<name>G9EJ79_9GAMM</name>
<dbReference type="InterPro" id="IPR005586">
    <property type="entry name" value="ABC_trans_aux"/>
</dbReference>
<dbReference type="AlphaFoldDB" id="G9EJ79"/>
<dbReference type="Gene3D" id="3.40.50.10610">
    <property type="entry name" value="ABC-type transport auxiliary lipoprotein component"/>
    <property type="match status" value="1"/>
</dbReference>
<dbReference type="HOGENOM" id="CLU_102844_0_0_6"/>
<evidence type="ECO:0000313" key="3">
    <source>
        <dbReference type="Proteomes" id="UP000002770"/>
    </source>
</evidence>
<dbReference type="OrthoDB" id="5624722at2"/>
<dbReference type="EMBL" id="JH413796">
    <property type="protein sequence ID" value="EHL32645.1"/>
    <property type="molecule type" value="Genomic_DNA"/>
</dbReference>
<reference evidence="2 3" key="1">
    <citation type="journal article" date="2011" name="BMC Genomics">
        <title>Insight into cross-talk between intra-amoebal pathogens.</title>
        <authorList>
            <person name="Gimenez G."/>
            <person name="Bertelli C."/>
            <person name="Moliner C."/>
            <person name="Robert C."/>
            <person name="Raoult D."/>
            <person name="Fournier P.E."/>
            <person name="Greub G."/>
        </authorList>
    </citation>
    <scope>NUCLEOTIDE SEQUENCE [LARGE SCALE GENOMIC DNA]</scope>
    <source>
        <strain evidence="2 3">LLAP12</strain>
    </source>
</reference>
<keyword evidence="3" id="KW-1185">Reference proteome</keyword>